<organism evidence="8 9">
    <name type="scientific">Electrophorus electricus</name>
    <name type="common">Electric eel</name>
    <name type="synonym">Gymnotus electricus</name>
    <dbReference type="NCBI Taxonomy" id="8005"/>
    <lineage>
        <taxon>Eukaryota</taxon>
        <taxon>Metazoa</taxon>
        <taxon>Chordata</taxon>
        <taxon>Craniata</taxon>
        <taxon>Vertebrata</taxon>
        <taxon>Euteleostomi</taxon>
        <taxon>Actinopterygii</taxon>
        <taxon>Neopterygii</taxon>
        <taxon>Teleostei</taxon>
        <taxon>Ostariophysi</taxon>
        <taxon>Gymnotiformes</taxon>
        <taxon>Gymnotoidei</taxon>
        <taxon>Gymnotidae</taxon>
        <taxon>Electrophorus</taxon>
    </lineage>
</organism>
<dbReference type="PROSITE" id="PS50262">
    <property type="entry name" value="G_PROTEIN_RECEP_F1_2"/>
    <property type="match status" value="1"/>
</dbReference>
<dbReference type="PRINTS" id="PR00237">
    <property type="entry name" value="GPCRRHODOPSN"/>
</dbReference>
<evidence type="ECO:0000256" key="4">
    <source>
        <dbReference type="ARBA" id="ARBA00023136"/>
    </source>
</evidence>
<dbReference type="GO" id="GO:0004930">
    <property type="term" value="F:G protein-coupled receptor activity"/>
    <property type="evidence" value="ECO:0007669"/>
    <property type="project" value="InterPro"/>
</dbReference>
<keyword evidence="3 6" id="KW-1133">Transmembrane helix</keyword>
<feature type="transmembrane region" description="Helical" evidence="6">
    <location>
        <begin position="60"/>
        <end position="81"/>
    </location>
</feature>
<dbReference type="Pfam" id="PF13853">
    <property type="entry name" value="7tm_4"/>
    <property type="match status" value="1"/>
</dbReference>
<evidence type="ECO:0000256" key="6">
    <source>
        <dbReference type="SAM" id="Phobius"/>
    </source>
</evidence>
<keyword evidence="2 6" id="KW-0812">Transmembrane</keyword>
<comment type="subcellular location">
    <subcellularLocation>
        <location evidence="1">Membrane</location>
        <topology evidence="1">Multi-pass membrane protein</topology>
    </subcellularLocation>
</comment>
<dbReference type="InterPro" id="IPR000276">
    <property type="entry name" value="GPCR_Rhodpsn"/>
</dbReference>
<reference evidence="8" key="3">
    <citation type="submission" date="2025-09" db="UniProtKB">
        <authorList>
            <consortium name="Ensembl"/>
        </authorList>
    </citation>
    <scope>IDENTIFICATION</scope>
</reference>
<evidence type="ECO:0000313" key="9">
    <source>
        <dbReference type="Proteomes" id="UP000314983"/>
    </source>
</evidence>
<dbReference type="Gene3D" id="1.20.1070.10">
    <property type="entry name" value="Rhodopsin 7-helix transmembrane proteins"/>
    <property type="match status" value="2"/>
</dbReference>
<keyword evidence="4 6" id="KW-0472">Membrane</keyword>
<dbReference type="PANTHER" id="PTHR26451:SF989">
    <property type="entry name" value="G-PROTEIN COUPLED RECEPTORS FAMILY 1 PROFILE DOMAIN-CONTAINING PROTEIN"/>
    <property type="match status" value="1"/>
</dbReference>
<protein>
    <recommendedName>
        <fullName evidence="7">G-protein coupled receptors family 1 profile domain-containing protein</fullName>
    </recommendedName>
</protein>
<feature type="transmembrane region" description="Helical" evidence="6">
    <location>
        <begin position="203"/>
        <end position="222"/>
    </location>
</feature>
<dbReference type="AlphaFoldDB" id="A0AAY5F554"/>
<keyword evidence="5" id="KW-0807">Transducer</keyword>
<dbReference type="GO" id="GO:0005549">
    <property type="term" value="F:odorant binding"/>
    <property type="evidence" value="ECO:0007669"/>
    <property type="project" value="TreeGrafter"/>
</dbReference>
<evidence type="ECO:0000259" key="7">
    <source>
        <dbReference type="PROSITE" id="PS50262"/>
    </source>
</evidence>
<dbReference type="Proteomes" id="UP000314983">
    <property type="component" value="Chromosome 6"/>
</dbReference>
<feature type="transmembrane region" description="Helical" evidence="6">
    <location>
        <begin position="163"/>
        <end position="183"/>
    </location>
</feature>
<feature type="transmembrane region" description="Helical" evidence="6">
    <location>
        <begin position="234"/>
        <end position="250"/>
    </location>
</feature>
<dbReference type="GO" id="GO:0004984">
    <property type="term" value="F:olfactory receptor activity"/>
    <property type="evidence" value="ECO:0007669"/>
    <property type="project" value="InterPro"/>
</dbReference>
<feature type="domain" description="G-protein coupled receptors family 1 profile" evidence="7">
    <location>
        <begin position="40"/>
        <end position="271"/>
    </location>
</feature>
<dbReference type="Ensembl" id="ENSEEET00000041374.2">
    <property type="protein sequence ID" value="ENSEEEP00000064090.1"/>
    <property type="gene ID" value="ENSEEEG00000019373.2"/>
</dbReference>
<feature type="transmembrane region" description="Helical" evidence="6">
    <location>
        <begin position="93"/>
        <end position="121"/>
    </location>
</feature>
<reference evidence="8 9" key="1">
    <citation type="submission" date="2020-05" db="EMBL/GenBank/DDBJ databases">
        <title>Electrophorus electricus (electric eel) genome, fEleEle1, primary haplotype.</title>
        <authorList>
            <person name="Myers G."/>
            <person name="Meyer A."/>
            <person name="Fedrigo O."/>
            <person name="Formenti G."/>
            <person name="Rhie A."/>
            <person name="Tracey A."/>
            <person name="Sims Y."/>
            <person name="Jarvis E.D."/>
        </authorList>
    </citation>
    <scope>NUCLEOTIDE SEQUENCE [LARGE SCALE GENOMIC DNA]</scope>
</reference>
<gene>
    <name evidence="8" type="primary">LOC113582848</name>
</gene>
<evidence type="ECO:0000256" key="5">
    <source>
        <dbReference type="ARBA" id="ARBA00023224"/>
    </source>
</evidence>
<dbReference type="GO" id="GO:0016020">
    <property type="term" value="C:membrane"/>
    <property type="evidence" value="ECO:0007669"/>
    <property type="project" value="UniProtKB-SubCell"/>
</dbReference>
<proteinExistence type="predicted"/>
<accession>A0AAY5F554</accession>
<reference evidence="8" key="2">
    <citation type="submission" date="2025-08" db="UniProtKB">
        <authorList>
            <consortium name="Ensembl"/>
        </authorList>
    </citation>
    <scope>IDENTIFICATION</scope>
</reference>
<evidence type="ECO:0000313" key="8">
    <source>
        <dbReference type="Ensembl" id="ENSEEEP00000064090.1"/>
    </source>
</evidence>
<name>A0AAY5F554_ELEEL</name>
<evidence type="ECO:0000256" key="2">
    <source>
        <dbReference type="ARBA" id="ARBA00022692"/>
    </source>
</evidence>
<sequence>MENGTYRNQILIIEGLRVTHQSAYPVFILLFLVYLFIMISNLGLMVLISMEKALHKPMYLLFLNLPLNDVLGASTVMPGLLKDIFKDDSERYISYVACVIQAYGVHAFSTTAHTILMIMAFDRYLSHCSSTISNPYCDNPSLFKLSCENLLINQVIGLSSSSLFWIISISCISFTYLKIAIVCIKNRNSALKSKAMKTCSAHLIVYLIVLGCGLTVIILHRFPQYLEHEKLASVLFYVIPTSLNPIIYGFQTKEIRQCFEQILQKRKVISE</sequence>
<evidence type="ECO:0000256" key="1">
    <source>
        <dbReference type="ARBA" id="ARBA00004141"/>
    </source>
</evidence>
<keyword evidence="9" id="KW-1185">Reference proteome</keyword>
<feature type="transmembrane region" description="Helical" evidence="6">
    <location>
        <begin position="26"/>
        <end position="48"/>
    </location>
</feature>
<dbReference type="InterPro" id="IPR052921">
    <property type="entry name" value="GPCR1_Superfamily_Member"/>
</dbReference>
<dbReference type="SUPFAM" id="SSF81321">
    <property type="entry name" value="Family A G protein-coupled receptor-like"/>
    <property type="match status" value="1"/>
</dbReference>
<evidence type="ECO:0000256" key="3">
    <source>
        <dbReference type="ARBA" id="ARBA00022989"/>
    </source>
</evidence>
<dbReference type="InterPro" id="IPR000725">
    <property type="entry name" value="Olfact_rcpt"/>
</dbReference>
<dbReference type="PANTHER" id="PTHR26451">
    <property type="entry name" value="G_PROTEIN_RECEP_F1_2 DOMAIN-CONTAINING PROTEIN"/>
    <property type="match status" value="1"/>
</dbReference>
<dbReference type="InterPro" id="IPR017452">
    <property type="entry name" value="GPCR_Rhodpsn_7TM"/>
</dbReference>
<dbReference type="GeneTree" id="ENSGT00940000162761"/>